<dbReference type="Pfam" id="PF13812">
    <property type="entry name" value="PPR_3"/>
    <property type="match status" value="1"/>
</dbReference>
<reference evidence="2 3" key="1">
    <citation type="submission" date="2024-02" db="EMBL/GenBank/DDBJ databases">
        <authorList>
            <person name="Chen Y."/>
            <person name="Shah S."/>
            <person name="Dougan E. K."/>
            <person name="Thang M."/>
            <person name="Chan C."/>
        </authorList>
    </citation>
    <scope>NUCLEOTIDE SEQUENCE [LARGE SCALE GENOMIC DNA]</scope>
</reference>
<evidence type="ECO:0000313" key="3">
    <source>
        <dbReference type="Proteomes" id="UP001642484"/>
    </source>
</evidence>
<dbReference type="InterPro" id="IPR011990">
    <property type="entry name" value="TPR-like_helical_dom_sf"/>
</dbReference>
<accession>A0ABP0LF74</accession>
<organism evidence="2 3">
    <name type="scientific">Durusdinium trenchii</name>
    <dbReference type="NCBI Taxonomy" id="1381693"/>
    <lineage>
        <taxon>Eukaryota</taxon>
        <taxon>Sar</taxon>
        <taxon>Alveolata</taxon>
        <taxon>Dinophyceae</taxon>
        <taxon>Suessiales</taxon>
        <taxon>Symbiodiniaceae</taxon>
        <taxon>Durusdinium</taxon>
    </lineage>
</organism>
<keyword evidence="1" id="KW-0677">Repeat</keyword>
<comment type="caution">
    <text evidence="2">The sequence shown here is derived from an EMBL/GenBank/DDBJ whole genome shotgun (WGS) entry which is preliminary data.</text>
</comment>
<protein>
    <recommendedName>
        <fullName evidence="4">Pentatricopeptide repeat-containing protein</fullName>
    </recommendedName>
</protein>
<gene>
    <name evidence="2" type="ORF">CCMP2556_LOCUS20416</name>
</gene>
<dbReference type="InterPro" id="IPR002885">
    <property type="entry name" value="PPR_rpt"/>
</dbReference>
<dbReference type="PANTHER" id="PTHR47447:SF17">
    <property type="entry name" value="OS12G0638900 PROTEIN"/>
    <property type="match status" value="1"/>
</dbReference>
<sequence>MRFPLRPQTLLDVLHRDEQSGAEAAQLLKRLAPQMVRRVLDLMQEAGTMLDARNYTVGITLVAREKLWQDAILIFDSMSHARLSPNSYNYSATISACEKASRWQCAVQLFQEMQCASLADVVGFSSTISSCQKGSQWTAALQLFGSMESAKVESNVYSYSAAISSVIVLPSDLSRPYHLQCHHQLMRERRSLATSLASLLTNVSEVETRRYKLWCFGELL</sequence>
<dbReference type="PANTHER" id="PTHR47447">
    <property type="entry name" value="OS03G0856100 PROTEIN"/>
    <property type="match status" value="1"/>
</dbReference>
<proteinExistence type="predicted"/>
<dbReference type="Gene3D" id="1.25.40.10">
    <property type="entry name" value="Tetratricopeptide repeat domain"/>
    <property type="match status" value="1"/>
</dbReference>
<evidence type="ECO:0000256" key="1">
    <source>
        <dbReference type="ARBA" id="ARBA00022737"/>
    </source>
</evidence>
<name>A0ABP0LF74_9DINO</name>
<evidence type="ECO:0000313" key="2">
    <source>
        <dbReference type="EMBL" id="CAK9036774.1"/>
    </source>
</evidence>
<keyword evidence="3" id="KW-1185">Reference proteome</keyword>
<dbReference type="Proteomes" id="UP001642484">
    <property type="component" value="Unassembled WGS sequence"/>
</dbReference>
<dbReference type="EMBL" id="CAXAMN010011969">
    <property type="protein sequence ID" value="CAK9036774.1"/>
    <property type="molecule type" value="Genomic_DNA"/>
</dbReference>
<evidence type="ECO:0008006" key="4">
    <source>
        <dbReference type="Google" id="ProtNLM"/>
    </source>
</evidence>